<dbReference type="EMBL" id="MTQA01000105">
    <property type="protein sequence ID" value="PNP78528.1"/>
    <property type="molecule type" value="Genomic_DNA"/>
</dbReference>
<dbReference type="STRING" id="42673.A0A2K0W8B9"/>
<dbReference type="Pfam" id="PF01048">
    <property type="entry name" value="PNP_UDP_1"/>
    <property type="match status" value="1"/>
</dbReference>
<dbReference type="AlphaFoldDB" id="A0A2K0W8B9"/>
<dbReference type="InterPro" id="IPR035994">
    <property type="entry name" value="Nucleoside_phosphorylase_sf"/>
</dbReference>
<dbReference type="PANTHER" id="PTHR46082">
    <property type="entry name" value="ATP/GTP-BINDING PROTEIN-RELATED"/>
    <property type="match status" value="1"/>
</dbReference>
<dbReference type="InterPro" id="IPR053137">
    <property type="entry name" value="NLR-like"/>
</dbReference>
<dbReference type="OrthoDB" id="1577640at2759"/>
<dbReference type="GO" id="GO:0009116">
    <property type="term" value="P:nucleoside metabolic process"/>
    <property type="evidence" value="ECO:0007669"/>
    <property type="project" value="InterPro"/>
</dbReference>
<dbReference type="SUPFAM" id="SSF53167">
    <property type="entry name" value="Purine and uridine phosphorylases"/>
    <property type="match status" value="1"/>
</dbReference>
<organism evidence="2 3">
    <name type="scientific">Gibberella nygamai</name>
    <name type="common">Bean root rot disease fungus</name>
    <name type="synonym">Fusarium nygamai</name>
    <dbReference type="NCBI Taxonomy" id="42673"/>
    <lineage>
        <taxon>Eukaryota</taxon>
        <taxon>Fungi</taxon>
        <taxon>Dikarya</taxon>
        <taxon>Ascomycota</taxon>
        <taxon>Pezizomycotina</taxon>
        <taxon>Sordariomycetes</taxon>
        <taxon>Hypocreomycetidae</taxon>
        <taxon>Hypocreales</taxon>
        <taxon>Nectriaceae</taxon>
        <taxon>Fusarium</taxon>
        <taxon>Fusarium fujikuroi species complex</taxon>
    </lineage>
</organism>
<evidence type="ECO:0000259" key="1">
    <source>
        <dbReference type="Pfam" id="PF01048"/>
    </source>
</evidence>
<evidence type="ECO:0000313" key="3">
    <source>
        <dbReference type="Proteomes" id="UP000236664"/>
    </source>
</evidence>
<dbReference type="GO" id="GO:0003824">
    <property type="term" value="F:catalytic activity"/>
    <property type="evidence" value="ECO:0007669"/>
    <property type="project" value="InterPro"/>
</dbReference>
<protein>
    <recommendedName>
        <fullName evidence="1">Nucleoside phosphorylase domain-containing protein</fullName>
    </recommendedName>
</protein>
<evidence type="ECO:0000313" key="2">
    <source>
        <dbReference type="EMBL" id="PNP78528.1"/>
    </source>
</evidence>
<reference evidence="2 3" key="1">
    <citation type="submission" date="2017-06" db="EMBL/GenBank/DDBJ databases">
        <title>Genome of Fusarium nygamai isolate CS10214.</title>
        <authorList>
            <person name="Gardiner D.M."/>
            <person name="Obanor F."/>
            <person name="Kazan K."/>
        </authorList>
    </citation>
    <scope>NUCLEOTIDE SEQUENCE [LARGE SCALE GENOMIC DNA]</scope>
    <source>
        <strain evidence="2 3">CS10214</strain>
    </source>
</reference>
<dbReference type="PANTHER" id="PTHR46082:SF6">
    <property type="entry name" value="AAA+ ATPASE DOMAIN-CONTAINING PROTEIN-RELATED"/>
    <property type="match status" value="1"/>
</dbReference>
<keyword evidence="3" id="KW-1185">Reference proteome</keyword>
<comment type="caution">
    <text evidence="2">The sequence shown here is derived from an EMBL/GenBank/DDBJ whole genome shotgun (WGS) entry which is preliminary data.</text>
</comment>
<feature type="domain" description="Nucleoside phosphorylase" evidence="1">
    <location>
        <begin position="13"/>
        <end position="300"/>
    </location>
</feature>
<dbReference type="Proteomes" id="UP000236664">
    <property type="component" value="Unassembled WGS sequence"/>
</dbReference>
<sequence>MSTSRPTNREGFEIALICALPLEFDAVALIFDEFWDAEGDQYGRAPGDYNSYVTGRIGKFNVVVVLLSQRGKRASSSASASIRSSYTRIQLALLVGICGAIPRIGNGKELPLRLGDVVISKSVVQYDFGRQHPDEFVRKNTFEDNLGKATSDLRGLLVTFETSYGLERLRAQTSHAFAQLQVAAAKKGQSAKYERPETPYDGISEGPVQSEEQELAPIANTPAIHIGSFASGDMVMKSKDHRDRIARVEGVIAFEMEGAGVWEELPCLIVKGICDYADIRKEKSWQNCAAAAAASVCKAILECYVRSDKTTTEVPQMPTGRQLGSRYVGKVTGQDVRQGNEMEARRPGHYTQEGSTFEGDIQVAGSVFQGNKAIF</sequence>
<dbReference type="InterPro" id="IPR000845">
    <property type="entry name" value="Nucleoside_phosphorylase_d"/>
</dbReference>
<proteinExistence type="predicted"/>
<name>A0A2K0W8B9_GIBNY</name>
<dbReference type="Gene3D" id="3.40.50.1580">
    <property type="entry name" value="Nucleoside phosphorylase domain"/>
    <property type="match status" value="1"/>
</dbReference>
<gene>
    <name evidence="2" type="ORF">FNYG_08158</name>
</gene>
<accession>A0A2K0W8B9</accession>